<dbReference type="EMBL" id="AP023354">
    <property type="protein sequence ID" value="BCJ27345.1"/>
    <property type="molecule type" value="Genomic_DNA"/>
</dbReference>
<keyword evidence="3" id="KW-0804">Transcription</keyword>
<reference evidence="5" key="1">
    <citation type="submission" date="2020-08" db="EMBL/GenBank/DDBJ databases">
        <title>Whole genome shotgun sequence of Actinocatenispora sera NBRC 101916.</title>
        <authorList>
            <person name="Komaki H."/>
            <person name="Tamura T."/>
        </authorList>
    </citation>
    <scope>NUCLEOTIDE SEQUENCE</scope>
    <source>
        <strain evidence="5">NBRC 101916</strain>
    </source>
</reference>
<dbReference type="InterPro" id="IPR036390">
    <property type="entry name" value="WH_DNA-bd_sf"/>
</dbReference>
<dbReference type="InterPro" id="IPR002577">
    <property type="entry name" value="HTH_HxlR"/>
</dbReference>
<dbReference type="AlphaFoldDB" id="A0A810KXD4"/>
<dbReference type="GO" id="GO:0003677">
    <property type="term" value="F:DNA binding"/>
    <property type="evidence" value="ECO:0007669"/>
    <property type="project" value="UniProtKB-KW"/>
</dbReference>
<dbReference type="PANTHER" id="PTHR33204">
    <property type="entry name" value="TRANSCRIPTIONAL REGULATOR, MARR FAMILY"/>
    <property type="match status" value="1"/>
</dbReference>
<accession>A0A810KXD4</accession>
<gene>
    <name evidence="5" type="ORF">Asera_14530</name>
</gene>
<name>A0A810KXD4_9ACTN</name>
<evidence type="ECO:0000313" key="6">
    <source>
        <dbReference type="Proteomes" id="UP000680750"/>
    </source>
</evidence>
<dbReference type="PROSITE" id="PS51118">
    <property type="entry name" value="HTH_HXLR"/>
    <property type="match status" value="1"/>
</dbReference>
<dbReference type="InterPro" id="IPR036388">
    <property type="entry name" value="WH-like_DNA-bd_sf"/>
</dbReference>
<feature type="domain" description="HTH hxlR-type" evidence="4">
    <location>
        <begin position="1"/>
        <end position="91"/>
    </location>
</feature>
<keyword evidence="1" id="KW-0805">Transcription regulation</keyword>
<proteinExistence type="predicted"/>
<evidence type="ECO:0000256" key="3">
    <source>
        <dbReference type="ARBA" id="ARBA00023163"/>
    </source>
</evidence>
<dbReference type="Gene3D" id="1.10.10.10">
    <property type="entry name" value="Winged helix-like DNA-binding domain superfamily/Winged helix DNA-binding domain"/>
    <property type="match status" value="1"/>
</dbReference>
<sequence length="96" mass="11117">MMAALDLFGRRWVLRIIWELRNGPLGFRALQKNCDGMSSSVLDQRLRELNDARIVEQSEDGLYLLTKLGDDVYRSLKPLIAWSHRWARELSDSPGE</sequence>
<dbReference type="Pfam" id="PF01638">
    <property type="entry name" value="HxlR"/>
    <property type="match status" value="1"/>
</dbReference>
<dbReference type="KEGG" id="aser:Asera_14530"/>
<evidence type="ECO:0000256" key="1">
    <source>
        <dbReference type="ARBA" id="ARBA00023015"/>
    </source>
</evidence>
<evidence type="ECO:0000256" key="2">
    <source>
        <dbReference type="ARBA" id="ARBA00023125"/>
    </source>
</evidence>
<evidence type="ECO:0000259" key="4">
    <source>
        <dbReference type="PROSITE" id="PS51118"/>
    </source>
</evidence>
<keyword evidence="2" id="KW-0238">DNA-binding</keyword>
<dbReference type="SUPFAM" id="SSF46785">
    <property type="entry name" value="Winged helix' DNA-binding domain"/>
    <property type="match status" value="1"/>
</dbReference>
<dbReference type="Proteomes" id="UP000680750">
    <property type="component" value="Chromosome"/>
</dbReference>
<dbReference type="PANTHER" id="PTHR33204:SF37">
    <property type="entry name" value="HTH-TYPE TRANSCRIPTIONAL REGULATOR YODB"/>
    <property type="match status" value="1"/>
</dbReference>
<protein>
    <submittedName>
        <fullName evidence="5">Transcriptional regulator</fullName>
    </submittedName>
</protein>
<keyword evidence="6" id="KW-1185">Reference proteome</keyword>
<organism evidence="5 6">
    <name type="scientific">Actinocatenispora sera</name>
    <dbReference type="NCBI Taxonomy" id="390989"/>
    <lineage>
        <taxon>Bacteria</taxon>
        <taxon>Bacillati</taxon>
        <taxon>Actinomycetota</taxon>
        <taxon>Actinomycetes</taxon>
        <taxon>Micromonosporales</taxon>
        <taxon>Micromonosporaceae</taxon>
        <taxon>Actinocatenispora</taxon>
    </lineage>
</organism>
<evidence type="ECO:0000313" key="5">
    <source>
        <dbReference type="EMBL" id="BCJ27345.1"/>
    </source>
</evidence>